<dbReference type="EMBL" id="VTXC01000046">
    <property type="protein sequence ID" value="NOH72675.1"/>
    <property type="molecule type" value="Genomic_DNA"/>
</dbReference>
<dbReference type="Proteomes" id="UP000565719">
    <property type="component" value="Unassembled WGS sequence"/>
</dbReference>
<organism evidence="3 4">
    <name type="scientific">Vibrio pectenicida</name>
    <dbReference type="NCBI Taxonomy" id="62763"/>
    <lineage>
        <taxon>Bacteria</taxon>
        <taxon>Pseudomonadati</taxon>
        <taxon>Pseudomonadota</taxon>
        <taxon>Gammaproteobacteria</taxon>
        <taxon>Vibrionales</taxon>
        <taxon>Vibrionaceae</taxon>
        <taxon>Vibrio</taxon>
    </lineage>
</organism>
<evidence type="ECO:0000313" key="4">
    <source>
        <dbReference type="Proteomes" id="UP000565719"/>
    </source>
</evidence>
<comment type="caution">
    <text evidence="3">The sequence shown here is derived from an EMBL/GenBank/DDBJ whole genome shotgun (WGS) entry which is preliminary data.</text>
</comment>
<dbReference type="PANTHER" id="PTHR45947:SF3">
    <property type="entry name" value="SULFOQUINOVOSYL TRANSFERASE SQD2"/>
    <property type="match status" value="1"/>
</dbReference>
<dbReference type="SUPFAM" id="SSF53756">
    <property type="entry name" value="UDP-Glycosyltransferase/glycogen phosphorylase"/>
    <property type="match status" value="1"/>
</dbReference>
<keyword evidence="3" id="KW-0808">Transferase</keyword>
<sequence>MKKKILFVHYGNDWIRGSEHCLLDLIHHSPKQGFEAHLWTNNPSLHSYAKEHGISTQKDSFPILLGWLKPRFNVVGWLRLIIKACRIIKQHKIDIVHVNSGAPCQWMVLAARIMNIPLVTQLHSPYPARDRLTLGLHLSPHTIAVSRYVGQQLTLEGYPKERLSIIHNGLDVSKLCNQSKVNVRSILSLDESSFIYATVGSLIHRKGIDRLIIAIQSLNTEHSNTHLLIIGDGPMRCELERMAKTLYVENKVHFIGEQNNVIGWLKGCDAFASGARSEAFGLVIAEAAIAGIPVVAPREGGIPEFIHHGTTGLLYPNHGTAPLTKMMAVLIEHKKFGQQLSTEAQKDITDNFNINLSSQHIVGVYKKLLVDHQTSVSFWRTFVPLKTYLTKRFFLGGEHG</sequence>
<dbReference type="RefSeq" id="WP_171361773.1">
    <property type="nucleotide sequence ID" value="NZ_VTXC01000046.1"/>
</dbReference>
<dbReference type="InterPro" id="IPR028098">
    <property type="entry name" value="Glyco_trans_4-like_N"/>
</dbReference>
<feature type="domain" description="Glycosyltransferase subfamily 4-like N-terminal" evidence="2">
    <location>
        <begin position="16"/>
        <end position="173"/>
    </location>
</feature>
<evidence type="ECO:0000313" key="3">
    <source>
        <dbReference type="EMBL" id="NOH72675.1"/>
    </source>
</evidence>
<feature type="domain" description="Glycosyl transferase family 1" evidence="1">
    <location>
        <begin position="184"/>
        <end position="346"/>
    </location>
</feature>
<dbReference type="Gene3D" id="3.40.50.2000">
    <property type="entry name" value="Glycogen Phosphorylase B"/>
    <property type="match status" value="2"/>
</dbReference>
<dbReference type="InterPro" id="IPR001296">
    <property type="entry name" value="Glyco_trans_1"/>
</dbReference>
<name>A0A7Y4A0W4_9VIBR</name>
<evidence type="ECO:0000259" key="2">
    <source>
        <dbReference type="Pfam" id="PF13439"/>
    </source>
</evidence>
<gene>
    <name evidence="3" type="ORF">F0225_15185</name>
</gene>
<dbReference type="Pfam" id="PF13439">
    <property type="entry name" value="Glyco_transf_4"/>
    <property type="match status" value="1"/>
</dbReference>
<dbReference type="CDD" id="cd03811">
    <property type="entry name" value="GT4_GT28_WabH-like"/>
    <property type="match status" value="1"/>
</dbReference>
<evidence type="ECO:0000259" key="1">
    <source>
        <dbReference type="Pfam" id="PF00534"/>
    </source>
</evidence>
<accession>A0A7Y4A0W4</accession>
<dbReference type="InterPro" id="IPR050194">
    <property type="entry name" value="Glycosyltransferase_grp1"/>
</dbReference>
<proteinExistence type="predicted"/>
<protein>
    <submittedName>
        <fullName evidence="3">Glycosyltransferase</fullName>
    </submittedName>
</protein>
<dbReference type="GO" id="GO:0016757">
    <property type="term" value="F:glycosyltransferase activity"/>
    <property type="evidence" value="ECO:0007669"/>
    <property type="project" value="InterPro"/>
</dbReference>
<dbReference type="PANTHER" id="PTHR45947">
    <property type="entry name" value="SULFOQUINOVOSYL TRANSFERASE SQD2"/>
    <property type="match status" value="1"/>
</dbReference>
<dbReference type="Pfam" id="PF00534">
    <property type="entry name" value="Glycos_transf_1"/>
    <property type="match status" value="1"/>
</dbReference>
<reference evidence="3 4" key="1">
    <citation type="submission" date="2019-09" db="EMBL/GenBank/DDBJ databases">
        <title>Draft genome sequencing and comparative genomics of hatchery-associated Vibrios.</title>
        <authorList>
            <person name="Kehlet-Delgado H."/>
            <person name="Mueller R.S."/>
        </authorList>
    </citation>
    <scope>NUCLEOTIDE SEQUENCE [LARGE SCALE GENOMIC DNA]</scope>
    <source>
        <strain evidence="3 4">99-46-Y</strain>
    </source>
</reference>
<dbReference type="AlphaFoldDB" id="A0A7Y4A0W4"/>